<dbReference type="AlphaFoldDB" id="A0A2V1DRX8"/>
<organism evidence="3 4">
    <name type="scientific">Periconia macrospinosa</name>
    <dbReference type="NCBI Taxonomy" id="97972"/>
    <lineage>
        <taxon>Eukaryota</taxon>
        <taxon>Fungi</taxon>
        <taxon>Dikarya</taxon>
        <taxon>Ascomycota</taxon>
        <taxon>Pezizomycotina</taxon>
        <taxon>Dothideomycetes</taxon>
        <taxon>Pleosporomycetidae</taxon>
        <taxon>Pleosporales</taxon>
        <taxon>Massarineae</taxon>
        <taxon>Periconiaceae</taxon>
        <taxon>Periconia</taxon>
    </lineage>
</organism>
<evidence type="ECO:0000256" key="2">
    <source>
        <dbReference type="SAM" id="SignalP"/>
    </source>
</evidence>
<feature type="compositionally biased region" description="Basic residues" evidence="1">
    <location>
        <begin position="360"/>
        <end position="371"/>
    </location>
</feature>
<sequence length="371" mass="38312">MKTVIFTIALGLAMTSQALPAPGTGVTSRGLAHVIENIQAPNAHALAKNGLVDVLGGENGAEDAAAAEKKKAVAAEEEKAAGDENAAAEGEAANEVELQGEFDVAVELEGGGIKQDVLFTKSTVGSFEFEFQSAEADTLTVTEKEPGGVAPAGFDFVEQNAFDVALAISEGQGLMLSKIDFVFDAASPELEGVDVTQAQVGKLCAETGAFVIAESLGELEFEAEENEVTLNLNANVTAQGEWAFFVPAADAAAQEEVAVIEDPKAAKDAKAAEEKAAKHEKAAEAKAAKDAKAAEEAVVAHPPAEEAVVAHPPAEEAVVAHPPAEEAVVAHPPPEEVAEEGHVVVEEQAAAPHEQPVVKASKHGRRSVRAF</sequence>
<protein>
    <submittedName>
        <fullName evidence="3">Uncharacterized protein</fullName>
    </submittedName>
</protein>
<feature type="signal peptide" evidence="2">
    <location>
        <begin position="1"/>
        <end position="18"/>
    </location>
</feature>
<proteinExistence type="predicted"/>
<feature type="chain" id="PRO_5015972514" evidence="2">
    <location>
        <begin position="19"/>
        <end position="371"/>
    </location>
</feature>
<dbReference type="Proteomes" id="UP000244855">
    <property type="component" value="Unassembled WGS sequence"/>
</dbReference>
<gene>
    <name evidence="3" type="ORF">DM02DRAFT_706685</name>
</gene>
<evidence type="ECO:0000256" key="1">
    <source>
        <dbReference type="SAM" id="MobiDB-lite"/>
    </source>
</evidence>
<feature type="region of interest" description="Disordered" evidence="1">
    <location>
        <begin position="348"/>
        <end position="371"/>
    </location>
</feature>
<name>A0A2V1DRX8_9PLEO</name>
<dbReference type="EMBL" id="KZ805364">
    <property type="protein sequence ID" value="PVI01028.1"/>
    <property type="molecule type" value="Genomic_DNA"/>
</dbReference>
<evidence type="ECO:0000313" key="4">
    <source>
        <dbReference type="Proteomes" id="UP000244855"/>
    </source>
</evidence>
<dbReference type="OrthoDB" id="3014608at2759"/>
<keyword evidence="4" id="KW-1185">Reference proteome</keyword>
<keyword evidence="2" id="KW-0732">Signal</keyword>
<evidence type="ECO:0000313" key="3">
    <source>
        <dbReference type="EMBL" id="PVI01028.1"/>
    </source>
</evidence>
<accession>A0A2V1DRX8</accession>
<reference evidence="3 4" key="1">
    <citation type="journal article" date="2018" name="Sci. Rep.">
        <title>Comparative genomics provides insights into the lifestyle and reveals functional heterogeneity of dark septate endophytic fungi.</title>
        <authorList>
            <person name="Knapp D.G."/>
            <person name="Nemeth J.B."/>
            <person name="Barry K."/>
            <person name="Hainaut M."/>
            <person name="Henrissat B."/>
            <person name="Johnson J."/>
            <person name="Kuo A."/>
            <person name="Lim J.H.P."/>
            <person name="Lipzen A."/>
            <person name="Nolan M."/>
            <person name="Ohm R.A."/>
            <person name="Tamas L."/>
            <person name="Grigoriev I.V."/>
            <person name="Spatafora J.W."/>
            <person name="Nagy L.G."/>
            <person name="Kovacs G.M."/>
        </authorList>
    </citation>
    <scope>NUCLEOTIDE SEQUENCE [LARGE SCALE GENOMIC DNA]</scope>
    <source>
        <strain evidence="3 4">DSE2036</strain>
    </source>
</reference>